<protein>
    <submittedName>
        <fullName evidence="2">Actin family, Ankyrin repeat-containing domain protein</fullName>
    </submittedName>
</protein>
<comment type="caution">
    <text evidence="2">The sequence shown here is derived from an EMBL/GenBank/DDBJ whole genome shotgun (WGS) entry which is preliminary data.</text>
</comment>
<sequence>MTYEYAKTDPQIYRAALHDNWDDVCGLFRERPELMTKPVNERLETPLMIAVGTNSSHEYIKQLLNNVKTYHDHDKWCGVNNSGNNALHYAAKVGNMIDAIHMVRCLPGTMTIVKNIHGDTPLLLAAKLGRKDMIDEVFKKYTITLDDETVNLIIPAIQAGLLDLALVIVYLSPPDEITPNALEALATKPEFFPSGNRLGFCGGLTYHSSAAPLALTDKDSTDEKKERQDEPHTGTTLLLPPNESTKGIKLPEDDLQPPNNPFLGNEASSEASAAPLALTDKDSTDEKKERQDEPHTATTLLLPPSESTKGIKLPEDDLQPPNNPFLGNEASSAVPGTPMQFIQQETLPPPLKEKGLQESKGKTVKRPLFQQQPAESKKQKGTHRIFN</sequence>
<dbReference type="SMART" id="SM00248">
    <property type="entry name" value="ANK"/>
    <property type="match status" value="3"/>
</dbReference>
<keyword evidence="3" id="KW-1185">Reference proteome</keyword>
<dbReference type="EMBL" id="PKPP01010351">
    <property type="protein sequence ID" value="PWA46296.1"/>
    <property type="molecule type" value="Genomic_DNA"/>
</dbReference>
<accession>A0A2U1LBC8</accession>
<dbReference type="PANTHER" id="PTHR24121:SF21">
    <property type="entry name" value="ANKYRIN REPEAT FAMILY PROTEIN"/>
    <property type="match status" value="1"/>
</dbReference>
<dbReference type="Gene3D" id="1.25.40.20">
    <property type="entry name" value="Ankyrin repeat-containing domain"/>
    <property type="match status" value="1"/>
</dbReference>
<feature type="compositionally biased region" description="Basic and acidic residues" evidence="1">
    <location>
        <begin position="216"/>
        <end position="232"/>
    </location>
</feature>
<evidence type="ECO:0000256" key="1">
    <source>
        <dbReference type="SAM" id="MobiDB-lite"/>
    </source>
</evidence>
<dbReference type="PANTHER" id="PTHR24121">
    <property type="entry name" value="NO MECHANORECEPTOR POTENTIAL C, ISOFORM D-RELATED"/>
    <property type="match status" value="1"/>
</dbReference>
<evidence type="ECO:0000313" key="3">
    <source>
        <dbReference type="Proteomes" id="UP000245207"/>
    </source>
</evidence>
<name>A0A2U1LBC8_ARTAN</name>
<feature type="region of interest" description="Disordered" evidence="1">
    <location>
        <begin position="215"/>
        <end position="387"/>
    </location>
</feature>
<dbReference type="STRING" id="35608.A0A2U1LBC8"/>
<dbReference type="SUPFAM" id="SSF48403">
    <property type="entry name" value="Ankyrin repeat"/>
    <property type="match status" value="1"/>
</dbReference>
<proteinExistence type="predicted"/>
<evidence type="ECO:0000313" key="2">
    <source>
        <dbReference type="EMBL" id="PWA46296.1"/>
    </source>
</evidence>
<dbReference type="AlphaFoldDB" id="A0A2U1LBC8"/>
<feature type="compositionally biased region" description="Basic and acidic residues" evidence="1">
    <location>
        <begin position="351"/>
        <end position="361"/>
    </location>
</feature>
<feature type="compositionally biased region" description="Basic and acidic residues" evidence="1">
    <location>
        <begin position="279"/>
        <end position="295"/>
    </location>
</feature>
<dbReference type="OrthoDB" id="1930691at2759"/>
<dbReference type="InterPro" id="IPR002110">
    <property type="entry name" value="Ankyrin_rpt"/>
</dbReference>
<dbReference type="Pfam" id="PF12796">
    <property type="entry name" value="Ank_2"/>
    <property type="match status" value="1"/>
</dbReference>
<reference evidence="2 3" key="1">
    <citation type="journal article" date="2018" name="Mol. Plant">
        <title>The genome of Artemisia annua provides insight into the evolution of Asteraceae family and artemisinin biosynthesis.</title>
        <authorList>
            <person name="Shen Q."/>
            <person name="Zhang L."/>
            <person name="Liao Z."/>
            <person name="Wang S."/>
            <person name="Yan T."/>
            <person name="Shi P."/>
            <person name="Liu M."/>
            <person name="Fu X."/>
            <person name="Pan Q."/>
            <person name="Wang Y."/>
            <person name="Lv Z."/>
            <person name="Lu X."/>
            <person name="Zhang F."/>
            <person name="Jiang W."/>
            <person name="Ma Y."/>
            <person name="Chen M."/>
            <person name="Hao X."/>
            <person name="Li L."/>
            <person name="Tang Y."/>
            <person name="Lv G."/>
            <person name="Zhou Y."/>
            <person name="Sun X."/>
            <person name="Brodelius P.E."/>
            <person name="Rose J.K.C."/>
            <person name="Tang K."/>
        </authorList>
    </citation>
    <scope>NUCLEOTIDE SEQUENCE [LARGE SCALE GENOMIC DNA]</scope>
    <source>
        <strain evidence="3">cv. Huhao1</strain>
        <tissue evidence="2">Leaf</tissue>
    </source>
</reference>
<dbReference type="InterPro" id="IPR036770">
    <property type="entry name" value="Ankyrin_rpt-contain_sf"/>
</dbReference>
<gene>
    <name evidence="2" type="ORF">CTI12_AA510100</name>
</gene>
<organism evidence="2 3">
    <name type="scientific">Artemisia annua</name>
    <name type="common">Sweet wormwood</name>
    <dbReference type="NCBI Taxonomy" id="35608"/>
    <lineage>
        <taxon>Eukaryota</taxon>
        <taxon>Viridiplantae</taxon>
        <taxon>Streptophyta</taxon>
        <taxon>Embryophyta</taxon>
        <taxon>Tracheophyta</taxon>
        <taxon>Spermatophyta</taxon>
        <taxon>Magnoliopsida</taxon>
        <taxon>eudicotyledons</taxon>
        <taxon>Gunneridae</taxon>
        <taxon>Pentapetalae</taxon>
        <taxon>asterids</taxon>
        <taxon>campanulids</taxon>
        <taxon>Asterales</taxon>
        <taxon>Asteraceae</taxon>
        <taxon>Asteroideae</taxon>
        <taxon>Anthemideae</taxon>
        <taxon>Artemisiinae</taxon>
        <taxon>Artemisia</taxon>
    </lineage>
</organism>
<dbReference type="Proteomes" id="UP000245207">
    <property type="component" value="Unassembled WGS sequence"/>
</dbReference>